<reference evidence="1" key="1">
    <citation type="submission" date="2015-04" db="UniProtKB">
        <authorList>
            <consortium name="EnsemblPlants"/>
        </authorList>
    </citation>
    <scope>IDENTIFICATION</scope>
</reference>
<dbReference type="STRING" id="4537.A0A0E0M3V2"/>
<proteinExistence type="predicted"/>
<sequence length="101" mass="11003">MDGGGIAFYYTGVLYDIRFVVPLDRFIAYSSSGVSSDFRRHAEDCSITRCPGSSFAITFVATDARSHDGGEGNGVRYDILAEAAGLAENSVRMRWALKLAR</sequence>
<dbReference type="EnsemblPlants" id="OPUNC09G16030.1">
    <property type="protein sequence ID" value="OPUNC09G16030.1"/>
    <property type="gene ID" value="OPUNC09G16030"/>
</dbReference>
<dbReference type="AlphaFoldDB" id="A0A0E0M3V2"/>
<dbReference type="Gramene" id="OPUNC09G16030.1">
    <property type="protein sequence ID" value="OPUNC09G16030.1"/>
    <property type="gene ID" value="OPUNC09G16030"/>
</dbReference>
<keyword evidence="2" id="KW-1185">Reference proteome</keyword>
<evidence type="ECO:0000313" key="2">
    <source>
        <dbReference type="Proteomes" id="UP000026962"/>
    </source>
</evidence>
<name>A0A0E0M3V2_ORYPU</name>
<protein>
    <submittedName>
        <fullName evidence="1">Uncharacterized protein</fullName>
    </submittedName>
</protein>
<dbReference type="Proteomes" id="UP000026962">
    <property type="component" value="Chromosome 9"/>
</dbReference>
<organism evidence="1">
    <name type="scientific">Oryza punctata</name>
    <name type="common">Red rice</name>
    <dbReference type="NCBI Taxonomy" id="4537"/>
    <lineage>
        <taxon>Eukaryota</taxon>
        <taxon>Viridiplantae</taxon>
        <taxon>Streptophyta</taxon>
        <taxon>Embryophyta</taxon>
        <taxon>Tracheophyta</taxon>
        <taxon>Spermatophyta</taxon>
        <taxon>Magnoliopsida</taxon>
        <taxon>Liliopsida</taxon>
        <taxon>Poales</taxon>
        <taxon>Poaceae</taxon>
        <taxon>BOP clade</taxon>
        <taxon>Oryzoideae</taxon>
        <taxon>Oryzeae</taxon>
        <taxon>Oryzinae</taxon>
        <taxon>Oryza</taxon>
    </lineage>
</organism>
<evidence type="ECO:0000313" key="1">
    <source>
        <dbReference type="EnsemblPlants" id="OPUNC09G16030.1"/>
    </source>
</evidence>
<accession>A0A0E0M3V2</accession>
<dbReference type="HOGENOM" id="CLU_2296301_0_0_1"/>
<reference evidence="1" key="2">
    <citation type="submission" date="2018-05" db="EMBL/GenBank/DDBJ databases">
        <title>OpunRS2 (Oryza punctata Reference Sequence Version 2).</title>
        <authorList>
            <person name="Zhang J."/>
            <person name="Kudrna D."/>
            <person name="Lee S."/>
            <person name="Talag J."/>
            <person name="Welchert J."/>
            <person name="Wing R.A."/>
        </authorList>
    </citation>
    <scope>NUCLEOTIDE SEQUENCE [LARGE SCALE GENOMIC DNA]</scope>
</reference>